<evidence type="ECO:0000313" key="2">
    <source>
        <dbReference type="Proteomes" id="UP000674938"/>
    </source>
</evidence>
<dbReference type="Proteomes" id="UP000674938">
    <property type="component" value="Unassembled WGS sequence"/>
</dbReference>
<comment type="caution">
    <text evidence="1">The sequence shown here is derived from an EMBL/GenBank/DDBJ whole genome shotgun (WGS) entry which is preliminary data.</text>
</comment>
<dbReference type="EMBL" id="JAEEGA010000010">
    <property type="protein sequence ID" value="MBP1042435.1"/>
    <property type="molecule type" value="Genomic_DNA"/>
</dbReference>
<accession>A0A940SVK8</accession>
<dbReference type="AlphaFoldDB" id="A0A940SVK8"/>
<sequence length="69" mass="7431">MYRGNFQSQKVELSLKQGGKTSKQTLANVRETASSESLVALGRLFEELAPTDAVLAEVVTIARVSHVLG</sequence>
<proteinExistence type="predicted"/>
<name>A0A940SVK8_9ENTE</name>
<protein>
    <submittedName>
        <fullName evidence="1">Uncharacterized protein</fullName>
    </submittedName>
</protein>
<keyword evidence="2" id="KW-1185">Reference proteome</keyword>
<gene>
    <name evidence="1" type="ORF">I6N95_15560</name>
</gene>
<organism evidence="1 2">
    <name type="scientific">Vagococcus allomyrinae</name>
    <dbReference type="NCBI Taxonomy" id="2794353"/>
    <lineage>
        <taxon>Bacteria</taxon>
        <taxon>Bacillati</taxon>
        <taxon>Bacillota</taxon>
        <taxon>Bacilli</taxon>
        <taxon>Lactobacillales</taxon>
        <taxon>Enterococcaceae</taxon>
        <taxon>Vagococcus</taxon>
    </lineage>
</organism>
<evidence type="ECO:0000313" key="1">
    <source>
        <dbReference type="EMBL" id="MBP1042435.1"/>
    </source>
</evidence>
<dbReference type="RefSeq" id="WP_209529614.1">
    <property type="nucleotide sequence ID" value="NZ_JAEEGA010000010.1"/>
</dbReference>
<reference evidence="1" key="1">
    <citation type="submission" date="2020-12" db="EMBL/GenBank/DDBJ databases">
        <title>Vagococcus allomyrinae sp. nov. and Enterococcus lavae sp. nov., isolated from the larvae of Allomyrina dichotoma.</title>
        <authorList>
            <person name="Lee S.D."/>
        </authorList>
    </citation>
    <scope>NUCLEOTIDE SEQUENCE</scope>
    <source>
        <strain evidence="1">BWB3-3</strain>
    </source>
</reference>